<feature type="domain" description="HPr(Ser) kinase/phosphorylase N-terminal" evidence="10">
    <location>
        <begin position="5"/>
        <end position="127"/>
    </location>
</feature>
<dbReference type="PANTHER" id="PTHR30305">
    <property type="entry name" value="PROTEIN YJDM-RELATED"/>
    <property type="match status" value="1"/>
</dbReference>
<dbReference type="NCBIfam" id="TIGR00679">
    <property type="entry name" value="hpr-ser"/>
    <property type="match status" value="1"/>
</dbReference>
<dbReference type="InterPro" id="IPR011126">
    <property type="entry name" value="Hpr_kin/Pase_Hpr_N"/>
</dbReference>
<dbReference type="SUPFAM" id="SSF75138">
    <property type="entry name" value="HprK N-terminal domain-like"/>
    <property type="match status" value="1"/>
</dbReference>
<evidence type="ECO:0000256" key="8">
    <source>
        <dbReference type="ARBA" id="ARBA00023268"/>
    </source>
</evidence>
<dbReference type="Pfam" id="PF07475">
    <property type="entry name" value="Hpr_kinase_C"/>
    <property type="match status" value="1"/>
</dbReference>
<comment type="catalytic activity">
    <reaction evidence="1">
        <text>[HPr protein]-L-serine + ATP = [HPr protein]-O-phospho-L-serine + ADP + H(+)</text>
        <dbReference type="Rhea" id="RHEA:46600"/>
        <dbReference type="Rhea" id="RHEA-COMP:11602"/>
        <dbReference type="Rhea" id="RHEA-COMP:11603"/>
        <dbReference type="ChEBI" id="CHEBI:15378"/>
        <dbReference type="ChEBI" id="CHEBI:29999"/>
        <dbReference type="ChEBI" id="CHEBI:30616"/>
        <dbReference type="ChEBI" id="CHEBI:83421"/>
        <dbReference type="ChEBI" id="CHEBI:456216"/>
    </reaction>
</comment>
<dbReference type="SUPFAM" id="SSF53795">
    <property type="entry name" value="PEP carboxykinase-like"/>
    <property type="match status" value="1"/>
</dbReference>
<keyword evidence="3" id="KW-0723">Serine/threonine-protein kinase</keyword>
<dbReference type="InterPro" id="IPR028979">
    <property type="entry name" value="Ser_kin/Pase_Hpr-like_N_sf"/>
</dbReference>
<dbReference type="InterPro" id="IPR011104">
    <property type="entry name" value="Hpr_kin/Pase_C"/>
</dbReference>
<keyword evidence="5" id="KW-0547">Nucleotide-binding</keyword>
<dbReference type="Gene3D" id="3.40.50.300">
    <property type="entry name" value="P-loop containing nucleotide triphosphate hydrolases"/>
    <property type="match status" value="1"/>
</dbReference>
<protein>
    <submittedName>
        <fullName evidence="12">HPr kinase/phosphorylase</fullName>
    </submittedName>
</protein>
<dbReference type="GO" id="GO:0000155">
    <property type="term" value="F:phosphorelay sensor kinase activity"/>
    <property type="evidence" value="ECO:0007669"/>
    <property type="project" value="InterPro"/>
</dbReference>
<sequence>MSKLTIKELANKFDFEFISGAEHINNEITVYGLNRAGLELTGYFNEQEDKKHKRAILMSSKENNYMRQFSDKEAFEKYTNLLKMGSPVIIITQKFTDERLNKVATKLDFPLLRINYPSTSELTQKILDIYDLYFAPTIEVHSTLMNIFGKGVLIFGQSGIGKSEVSLELMKKNHLFVGDDRIIISNRNSELFGKSHPLLQNLIEVRGIGIIDISKVQGHQLIMPETRIHMGIELFKFQEGGIDNTDRLGNEWTQKDFLGLKIPYLRVPVSAGRNLANIIEAAVGQLKVNESVDAQDIIELLAKRNSELTE</sequence>
<organism evidence="12 13">
    <name type="scientific">Mesoplasma chauliocola</name>
    <dbReference type="NCBI Taxonomy" id="216427"/>
    <lineage>
        <taxon>Bacteria</taxon>
        <taxon>Bacillati</taxon>
        <taxon>Mycoplasmatota</taxon>
        <taxon>Mollicutes</taxon>
        <taxon>Entomoplasmatales</taxon>
        <taxon>Entomoplasmataceae</taxon>
        <taxon>Mesoplasma</taxon>
    </lineage>
</organism>
<dbReference type="Proteomes" id="UP000232229">
    <property type="component" value="Chromosome"/>
</dbReference>
<keyword evidence="6 12" id="KW-0418">Kinase</keyword>
<gene>
    <name evidence="12" type="ORF">CK556_00385</name>
</gene>
<proteinExistence type="inferred from homology"/>
<comment type="catalytic activity">
    <reaction evidence="9">
        <text>[HPr protein]-O-phospho-L-serine + phosphate + H(+) = [HPr protein]-L-serine + diphosphate</text>
        <dbReference type="Rhea" id="RHEA:46604"/>
        <dbReference type="Rhea" id="RHEA-COMP:11602"/>
        <dbReference type="Rhea" id="RHEA-COMP:11603"/>
        <dbReference type="ChEBI" id="CHEBI:15378"/>
        <dbReference type="ChEBI" id="CHEBI:29999"/>
        <dbReference type="ChEBI" id="CHEBI:33019"/>
        <dbReference type="ChEBI" id="CHEBI:43474"/>
        <dbReference type="ChEBI" id="CHEBI:83421"/>
    </reaction>
</comment>
<evidence type="ECO:0000256" key="6">
    <source>
        <dbReference type="ARBA" id="ARBA00022777"/>
    </source>
</evidence>
<evidence type="ECO:0000256" key="9">
    <source>
        <dbReference type="ARBA" id="ARBA00047657"/>
    </source>
</evidence>
<dbReference type="AlphaFoldDB" id="A0A249SMI2"/>
<evidence type="ECO:0000259" key="11">
    <source>
        <dbReference type="Pfam" id="PF07475"/>
    </source>
</evidence>
<feature type="domain" description="HPr kinase/phosphorylase C-terminal" evidence="11">
    <location>
        <begin position="134"/>
        <end position="291"/>
    </location>
</feature>
<evidence type="ECO:0000256" key="5">
    <source>
        <dbReference type="ARBA" id="ARBA00022741"/>
    </source>
</evidence>
<name>A0A249SMI2_9MOLU</name>
<accession>A0A249SMI2</accession>
<evidence type="ECO:0000256" key="3">
    <source>
        <dbReference type="ARBA" id="ARBA00022527"/>
    </source>
</evidence>
<comment type="similarity">
    <text evidence="2">Belongs to the HPrK/P family.</text>
</comment>
<evidence type="ECO:0000313" key="13">
    <source>
        <dbReference type="Proteomes" id="UP000232229"/>
    </source>
</evidence>
<evidence type="ECO:0000256" key="2">
    <source>
        <dbReference type="ARBA" id="ARBA00006883"/>
    </source>
</evidence>
<dbReference type="STRING" id="1336232.GCA_000518825_00632"/>
<keyword evidence="8" id="KW-0511">Multifunctional enzyme</keyword>
<evidence type="ECO:0000256" key="4">
    <source>
        <dbReference type="ARBA" id="ARBA00022679"/>
    </source>
</evidence>
<dbReference type="Gene3D" id="3.40.1390.20">
    <property type="entry name" value="HprK N-terminal domain-like"/>
    <property type="match status" value="1"/>
</dbReference>
<dbReference type="KEGG" id="mchc:CK556_00385"/>
<evidence type="ECO:0000256" key="7">
    <source>
        <dbReference type="ARBA" id="ARBA00022840"/>
    </source>
</evidence>
<keyword evidence="7" id="KW-0067">ATP-binding</keyword>
<dbReference type="RefSeq" id="WP_027875791.1">
    <property type="nucleotide sequence ID" value="NZ_CP023173.1"/>
</dbReference>
<evidence type="ECO:0000313" key="12">
    <source>
        <dbReference type="EMBL" id="ASZ08823.1"/>
    </source>
</evidence>
<dbReference type="Pfam" id="PF02603">
    <property type="entry name" value="Hpr_kinase_N"/>
    <property type="match status" value="1"/>
</dbReference>
<dbReference type="GO" id="GO:0004674">
    <property type="term" value="F:protein serine/threonine kinase activity"/>
    <property type="evidence" value="ECO:0007669"/>
    <property type="project" value="UniProtKB-KW"/>
</dbReference>
<evidence type="ECO:0000259" key="10">
    <source>
        <dbReference type="Pfam" id="PF02603"/>
    </source>
</evidence>
<dbReference type="CDD" id="cd01918">
    <property type="entry name" value="HprK_C"/>
    <property type="match status" value="1"/>
</dbReference>
<evidence type="ECO:0000256" key="1">
    <source>
        <dbReference type="ARBA" id="ARBA00001120"/>
    </source>
</evidence>
<dbReference type="PANTHER" id="PTHR30305:SF1">
    <property type="entry name" value="HPR KINASE_PHOSPHORYLASE"/>
    <property type="match status" value="1"/>
</dbReference>
<reference evidence="12 13" key="1">
    <citation type="submission" date="2017-08" db="EMBL/GenBank/DDBJ databases">
        <title>Complete Genome Sequence of Mesoplasma chauliocola.</title>
        <authorList>
            <person name="Knight T.F.Jr."/>
            <person name="Citino T."/>
        </authorList>
    </citation>
    <scope>NUCLEOTIDE SEQUENCE [LARGE SCALE GENOMIC DNA]</scope>
    <source>
        <strain evidence="12 13">CHPA-2</strain>
    </source>
</reference>
<dbReference type="GO" id="GO:0005524">
    <property type="term" value="F:ATP binding"/>
    <property type="evidence" value="ECO:0007669"/>
    <property type="project" value="UniProtKB-KW"/>
</dbReference>
<dbReference type="InterPro" id="IPR003755">
    <property type="entry name" value="HPr(Ser)_kin/Pase"/>
</dbReference>
<keyword evidence="13" id="KW-1185">Reference proteome</keyword>
<dbReference type="GO" id="GO:0006109">
    <property type="term" value="P:regulation of carbohydrate metabolic process"/>
    <property type="evidence" value="ECO:0007669"/>
    <property type="project" value="InterPro"/>
</dbReference>
<dbReference type="InterPro" id="IPR027417">
    <property type="entry name" value="P-loop_NTPase"/>
</dbReference>
<keyword evidence="4" id="KW-0808">Transferase</keyword>
<dbReference type="EMBL" id="CP023173">
    <property type="protein sequence ID" value="ASZ08823.1"/>
    <property type="molecule type" value="Genomic_DNA"/>
</dbReference>